<evidence type="ECO:0008006" key="2">
    <source>
        <dbReference type="Google" id="ProtNLM"/>
    </source>
</evidence>
<reference evidence="1" key="1">
    <citation type="submission" date="2019-07" db="EMBL/GenBank/DDBJ databases">
        <title>Genomic Encyclopedia of Type Strains, Phase IV (KMG-IV): sequencing the most valuable type-strain genomes for metagenomic binning, comparative biology and taxonomic classification.</title>
        <authorList>
            <person name="Goeker M."/>
        </authorList>
    </citation>
    <scope>NUCLEOTIDE SEQUENCE</scope>
    <source>
        <strain evidence="1">DSM 44596</strain>
    </source>
</reference>
<accession>A0A652YI17</accession>
<sequence>MWVAERGRPKSEDPARNITSVRLTDSEHRLAKEAASLANLRLGQYMRAKVVEAAQKEIGRAQQVREHLDGDETN</sequence>
<gene>
    <name evidence="1" type="ORF">FNL38_11136</name>
</gene>
<proteinExistence type="predicted"/>
<organism evidence="1">
    <name type="scientific">Nocardia globerula</name>
    <dbReference type="NCBI Taxonomy" id="1818"/>
    <lineage>
        <taxon>Bacteria</taxon>
        <taxon>Bacillati</taxon>
        <taxon>Actinomycetota</taxon>
        <taxon>Actinomycetes</taxon>
        <taxon>Mycobacteriales</taxon>
        <taxon>Nocardiaceae</taxon>
        <taxon>Nocardia</taxon>
    </lineage>
</organism>
<comment type="caution">
    <text evidence="1">The sequence shown here is derived from an EMBL/GenBank/DDBJ whole genome shotgun (WGS) entry which is preliminary data.</text>
</comment>
<evidence type="ECO:0000313" key="1">
    <source>
        <dbReference type="EMBL" id="TYQ00822.1"/>
    </source>
</evidence>
<dbReference type="EMBL" id="VNIQ01000011">
    <property type="protein sequence ID" value="TYQ00822.1"/>
    <property type="molecule type" value="Genomic_DNA"/>
</dbReference>
<dbReference type="AlphaFoldDB" id="A0A652YI17"/>
<name>A0A652YI17_NOCGL</name>
<protein>
    <recommendedName>
        <fullName evidence="2">DUF1778 domain-containing protein</fullName>
    </recommendedName>
</protein>